<reference evidence="1 2" key="1">
    <citation type="submission" date="2023-12" db="EMBL/GenBank/DDBJ databases">
        <title>Genome sequencing and assembly of bacterial species from a model synthetic community.</title>
        <authorList>
            <person name="Hogle S.L."/>
        </authorList>
    </citation>
    <scope>NUCLEOTIDE SEQUENCE [LARGE SCALE GENOMIC DNA]</scope>
    <source>
        <strain evidence="1 2">HAMBI_3031</strain>
    </source>
</reference>
<evidence type="ECO:0000313" key="2">
    <source>
        <dbReference type="Proteomes" id="UP001325680"/>
    </source>
</evidence>
<dbReference type="Proteomes" id="UP001325680">
    <property type="component" value="Chromosome"/>
</dbReference>
<evidence type="ECO:0000313" key="1">
    <source>
        <dbReference type="EMBL" id="WQD38607.1"/>
    </source>
</evidence>
<gene>
    <name evidence="1" type="ORF">U0035_00410</name>
</gene>
<dbReference type="EMBL" id="CP139960">
    <property type="protein sequence ID" value="WQD38607.1"/>
    <property type="molecule type" value="Genomic_DNA"/>
</dbReference>
<proteinExistence type="predicted"/>
<dbReference type="RefSeq" id="WP_114791348.1">
    <property type="nucleotide sequence ID" value="NZ_CP139960.1"/>
</dbReference>
<keyword evidence="2" id="KW-1185">Reference proteome</keyword>
<sequence length="581" mass="66682">MSRLPFSLLLIIFPLSLVCYSQVLSGVDDLGRILPQNSVVGDPVKNRQVGMFYFLWQGDARSKVSERSWDLTDMHEKNPAIFKDFHHPGWGGGAGIAGRYYFWGESVYGYYRGDDYWVHLKNIQLLTDAGVDFLVIDATNRLIYEEQSDILFKAIEAVRKQHKNPPKVVYYTNTASGAAMQDIYNKYYKEGAPYRYPDSWFYLDGKPLIIGISKEATGSDYAGFFTFRESQWPNEKQKVNGWPWIEFQRPQYVYSNHKGEREIVNVSAAQHPNLEASMGGSAFYGKTGNWGRSFRNNEPGDPSIDLHYGYNIQEQWDFAIQQNVPFVFVTGWNEWVAGKWRSQSKDTSQSLFVDQASPEYSRDIEPSLTAGLRDHYYMQLVANIRHYKGINDAGVIYRQDKSGKAIDWDRIPVAYQDYTGDVLHRDHPAATSEPLIVYKNTSGRNDIDNLKVAAGRDRLHFFVRTVVNLTSAREDNWMTLWLNTDASCRSGWLGYDYRVVKGHLLQRYVNNSWQSQGNVKHSVDNNSLVLEIPYRSLGLPAGNFSIEMKWSDNMQHNDPLDWYVNGDAAPGGRFNLLLQVR</sequence>
<protein>
    <submittedName>
        <fullName evidence="1">Uncharacterized protein</fullName>
    </submittedName>
</protein>
<accession>A0ABZ0W7Z0</accession>
<name>A0ABZ0W7Z0_9BACT</name>
<dbReference type="Gene3D" id="3.20.20.80">
    <property type="entry name" value="Glycosidases"/>
    <property type="match status" value="1"/>
</dbReference>
<organism evidence="1 2">
    <name type="scientific">Niabella yanshanensis</name>
    <dbReference type="NCBI Taxonomy" id="577386"/>
    <lineage>
        <taxon>Bacteria</taxon>
        <taxon>Pseudomonadati</taxon>
        <taxon>Bacteroidota</taxon>
        <taxon>Chitinophagia</taxon>
        <taxon>Chitinophagales</taxon>
        <taxon>Chitinophagaceae</taxon>
        <taxon>Niabella</taxon>
    </lineage>
</organism>